<comment type="caution">
    <text evidence="1">The sequence shown here is derived from an EMBL/GenBank/DDBJ whole genome shotgun (WGS) entry which is preliminary data.</text>
</comment>
<protein>
    <submittedName>
        <fullName evidence="1">Oligoendopeptidase F</fullName>
    </submittedName>
</protein>
<evidence type="ECO:0000313" key="1">
    <source>
        <dbReference type="EMBL" id="GEM45253.1"/>
    </source>
</evidence>
<keyword evidence="2" id="KW-1185">Reference proteome</keyword>
<gene>
    <name evidence="1" type="ORF">DC3_08880</name>
</gene>
<dbReference type="SUPFAM" id="SSF55486">
    <property type="entry name" value="Metalloproteases ('zincins'), catalytic domain"/>
    <property type="match status" value="1"/>
</dbReference>
<organism evidence="1 2">
    <name type="scientific">Deinococcus cellulosilyticus (strain DSM 18568 / NBRC 106333 / KACC 11606 / 5516J-15)</name>
    <dbReference type="NCBI Taxonomy" id="1223518"/>
    <lineage>
        <taxon>Bacteria</taxon>
        <taxon>Thermotogati</taxon>
        <taxon>Deinococcota</taxon>
        <taxon>Deinococci</taxon>
        <taxon>Deinococcales</taxon>
        <taxon>Deinococcaceae</taxon>
        <taxon>Deinococcus</taxon>
    </lineage>
</organism>
<dbReference type="EMBL" id="BJXB01000003">
    <property type="protein sequence ID" value="GEM45253.1"/>
    <property type="molecule type" value="Genomic_DNA"/>
</dbReference>
<sequence>MFKDPFAYDWPEQQKKWQNLLDLPLTPENKQTWMDLWDDLERNYAEQKARLHWDSMADVESPEPLERFKHFNQEVVPQVMGFQRQIYQRWVTFSEEHPTPGWEVTTRYLKHLQHEQQFPELLQQEDEKIMEYYNTSHLEQPVPPPYEDLQALLDSMLSPDAQERQRAWTARQIYMKPVRAHRSEKYLELIHLRWKQARNLGFEHPLAMAWERLKRHDFTLQQWQQTRSVLLQRVPALHGELQQKLADLLGIPAFKVTDTGHPALSQASTLYDRTDLKALHQGLEKMFQAFSPLLADRYCELLEKGYLDLEDRRTKTTQAFADLLPVTHKACAMLMMDAQMGSLSMLWHELGHVFHFSEMVGRHHAMQLEPSYKFLEFVAHAFEVLGACFVAESGLLSPEKVQLLQLLTLLSRSEGMLICSIIDLWEEWVYTTPPEQLTLEALYGHWERLLQTHAPWFLGVREYGMNYWTAGWHVRVPLGMTRYALADLCVAEFSDQMLADPHQAFARLTTGMQLGGTKPFLELIRACGLQFDFSPESVERGLQQFERLAAGWGYPLHKNPSSAVL</sequence>
<proteinExistence type="predicted"/>
<dbReference type="OrthoDB" id="9766487at2"/>
<dbReference type="Proteomes" id="UP000321306">
    <property type="component" value="Unassembled WGS sequence"/>
</dbReference>
<dbReference type="Gene3D" id="1.10.1370.30">
    <property type="match status" value="1"/>
</dbReference>
<accession>A0A511MXE3</accession>
<dbReference type="RefSeq" id="WP_146882697.1">
    <property type="nucleotide sequence ID" value="NZ_BJXB01000003.1"/>
</dbReference>
<name>A0A511MXE3_DEIC1</name>
<reference evidence="1 2" key="1">
    <citation type="submission" date="2019-07" db="EMBL/GenBank/DDBJ databases">
        <title>Whole genome shotgun sequence of Deinococcus cellulosilyticus NBRC 106333.</title>
        <authorList>
            <person name="Hosoyama A."/>
            <person name="Uohara A."/>
            <person name="Ohji S."/>
            <person name="Ichikawa N."/>
        </authorList>
    </citation>
    <scope>NUCLEOTIDE SEQUENCE [LARGE SCALE GENOMIC DNA]</scope>
    <source>
        <strain evidence="1 2">NBRC 106333</strain>
    </source>
</reference>
<dbReference type="AlphaFoldDB" id="A0A511MXE3"/>
<evidence type="ECO:0000313" key="2">
    <source>
        <dbReference type="Proteomes" id="UP000321306"/>
    </source>
</evidence>